<accession>A0ABU7YX16</accession>
<keyword evidence="1" id="KW-0732">Signal</keyword>
<comment type="caution">
    <text evidence="2">The sequence shown here is derived from an EMBL/GenBank/DDBJ whole genome shotgun (WGS) entry which is preliminary data.</text>
</comment>
<evidence type="ECO:0000313" key="3">
    <source>
        <dbReference type="Proteomes" id="UP001355056"/>
    </source>
</evidence>
<reference evidence="2 3" key="1">
    <citation type="journal article" date="2016" name="Int. J. Syst. Evol. Microbiol.">
        <title>Lysobacter erysipheiresistens sp. nov., an antagonist of powdery mildew, isolated from tobacco-cultivated soil.</title>
        <authorList>
            <person name="Xie B."/>
            <person name="Li T."/>
            <person name="Lin X."/>
            <person name="Wang C.J."/>
            <person name="Chen Y.J."/>
            <person name="Liu W.J."/>
            <person name="Zhao Z.W."/>
        </authorList>
    </citation>
    <scope>NUCLEOTIDE SEQUENCE [LARGE SCALE GENOMIC DNA]</scope>
    <source>
        <strain evidence="2 3">RS-LYSO-3</strain>
    </source>
</reference>
<dbReference type="Proteomes" id="UP001355056">
    <property type="component" value="Unassembled WGS sequence"/>
</dbReference>
<name>A0ABU7YX16_9GAMM</name>
<protein>
    <submittedName>
        <fullName evidence="2">Uncharacterized protein</fullName>
    </submittedName>
</protein>
<feature type="signal peptide" evidence="1">
    <location>
        <begin position="1"/>
        <end position="21"/>
    </location>
</feature>
<evidence type="ECO:0000313" key="2">
    <source>
        <dbReference type="EMBL" id="MEG3183446.1"/>
    </source>
</evidence>
<dbReference type="PROSITE" id="PS51257">
    <property type="entry name" value="PROKAR_LIPOPROTEIN"/>
    <property type="match status" value="1"/>
</dbReference>
<evidence type="ECO:0000256" key="1">
    <source>
        <dbReference type="SAM" id="SignalP"/>
    </source>
</evidence>
<organism evidence="2 3">
    <name type="scientific">Novilysobacter erysipheiresistens</name>
    <dbReference type="NCBI Taxonomy" id="1749332"/>
    <lineage>
        <taxon>Bacteria</taxon>
        <taxon>Pseudomonadati</taxon>
        <taxon>Pseudomonadota</taxon>
        <taxon>Gammaproteobacteria</taxon>
        <taxon>Lysobacterales</taxon>
        <taxon>Lysobacteraceae</taxon>
        <taxon>Novilysobacter</taxon>
    </lineage>
</organism>
<proteinExistence type="predicted"/>
<dbReference type="EMBL" id="JAXGFP010000002">
    <property type="protein sequence ID" value="MEG3183446.1"/>
    <property type="molecule type" value="Genomic_DNA"/>
</dbReference>
<feature type="chain" id="PRO_5047496092" evidence="1">
    <location>
        <begin position="22"/>
        <end position="74"/>
    </location>
</feature>
<gene>
    <name evidence="2" type="ORF">SNE34_05425</name>
</gene>
<dbReference type="RefSeq" id="WP_332615415.1">
    <property type="nucleotide sequence ID" value="NZ_JAXGFP010000002.1"/>
</dbReference>
<keyword evidence="3" id="KW-1185">Reference proteome</keyword>
<sequence length="74" mass="8020">MNRLSRVVVVTLSVASAAACASMDEQSARISPQPAAIDTDSAYMSRVEQIARRRGIEVVWINPPGTDEPFATEE</sequence>